<comment type="caution">
    <text evidence="10">The sequence shown here is derived from an EMBL/GenBank/DDBJ whole genome shotgun (WGS) entry which is preliminary data.</text>
</comment>
<keyword evidence="8" id="KW-0503">Monooxygenase</keyword>
<dbReference type="PRINTS" id="PR00463">
    <property type="entry name" value="EP450I"/>
</dbReference>
<dbReference type="GO" id="GO:0004497">
    <property type="term" value="F:monooxygenase activity"/>
    <property type="evidence" value="ECO:0007669"/>
    <property type="project" value="UniProtKB-KW"/>
</dbReference>
<evidence type="ECO:0000313" key="10">
    <source>
        <dbReference type="EMBL" id="KAF8883473.1"/>
    </source>
</evidence>
<name>A0A9P5NDA2_GYMJU</name>
<dbReference type="AlphaFoldDB" id="A0A9P5NDA2"/>
<dbReference type="InterPro" id="IPR001128">
    <property type="entry name" value="Cyt_P450"/>
</dbReference>
<dbReference type="GO" id="GO:0005506">
    <property type="term" value="F:iron ion binding"/>
    <property type="evidence" value="ECO:0007669"/>
    <property type="project" value="InterPro"/>
</dbReference>
<comment type="pathway">
    <text evidence="2">Secondary metabolite biosynthesis.</text>
</comment>
<dbReference type="EMBL" id="JADNYJ010000115">
    <property type="protein sequence ID" value="KAF8883473.1"/>
    <property type="molecule type" value="Genomic_DNA"/>
</dbReference>
<organism evidence="10 11">
    <name type="scientific">Gymnopilus junonius</name>
    <name type="common">Spectacular rustgill mushroom</name>
    <name type="synonym">Gymnopilus spectabilis subsp. junonius</name>
    <dbReference type="NCBI Taxonomy" id="109634"/>
    <lineage>
        <taxon>Eukaryota</taxon>
        <taxon>Fungi</taxon>
        <taxon>Dikarya</taxon>
        <taxon>Basidiomycota</taxon>
        <taxon>Agaricomycotina</taxon>
        <taxon>Agaricomycetes</taxon>
        <taxon>Agaricomycetidae</taxon>
        <taxon>Agaricales</taxon>
        <taxon>Agaricineae</taxon>
        <taxon>Hymenogastraceae</taxon>
        <taxon>Gymnopilus</taxon>
    </lineage>
</organism>
<dbReference type="OrthoDB" id="2789670at2759"/>
<dbReference type="GO" id="GO:0020037">
    <property type="term" value="F:heme binding"/>
    <property type="evidence" value="ECO:0007669"/>
    <property type="project" value="InterPro"/>
</dbReference>
<evidence type="ECO:0000256" key="1">
    <source>
        <dbReference type="ARBA" id="ARBA00001971"/>
    </source>
</evidence>
<dbReference type="GO" id="GO:0016705">
    <property type="term" value="F:oxidoreductase activity, acting on paired donors, with incorporation or reduction of molecular oxygen"/>
    <property type="evidence" value="ECO:0007669"/>
    <property type="project" value="InterPro"/>
</dbReference>
<feature type="binding site" description="axial binding residue" evidence="9">
    <location>
        <position position="431"/>
    </location>
    <ligand>
        <name>heme</name>
        <dbReference type="ChEBI" id="CHEBI:30413"/>
    </ligand>
    <ligandPart>
        <name>Fe</name>
        <dbReference type="ChEBI" id="CHEBI:18248"/>
    </ligandPart>
</feature>
<evidence type="ECO:0000256" key="9">
    <source>
        <dbReference type="PIRSR" id="PIRSR602401-1"/>
    </source>
</evidence>
<evidence type="ECO:0000256" key="8">
    <source>
        <dbReference type="ARBA" id="ARBA00023033"/>
    </source>
</evidence>
<evidence type="ECO:0000256" key="2">
    <source>
        <dbReference type="ARBA" id="ARBA00005179"/>
    </source>
</evidence>
<dbReference type="InterPro" id="IPR050364">
    <property type="entry name" value="Cytochrome_P450_fung"/>
</dbReference>
<evidence type="ECO:0000256" key="4">
    <source>
        <dbReference type="ARBA" id="ARBA00022617"/>
    </source>
</evidence>
<dbReference type="Gene3D" id="1.10.630.10">
    <property type="entry name" value="Cytochrome P450"/>
    <property type="match status" value="1"/>
</dbReference>
<dbReference type="InterPro" id="IPR002401">
    <property type="entry name" value="Cyt_P450_E_grp-I"/>
</dbReference>
<dbReference type="InterPro" id="IPR036396">
    <property type="entry name" value="Cyt_P450_sf"/>
</dbReference>
<sequence>MFETHRLIVWKVISYWLKNSQSAPYPPGPKPKPLIGNALDLPTSSSPEMYIEWGKKYQSDFVYASALGSSVLVLNKLEDADEILDRRARKYSDRPALPILKLMDWEWNLASQRYGTSWRFHRTICQQNFRAVAARDYYPPILEKTHEMLHRLLEDPDNFEEHNKMLSISIPMMTMYGYEVKSFQDPCIVAADESLRLGASLLLPGGTWINVIPALRYIPSWFPGATARRDAAKIRELTKEVQRIPLEFVKKEVENGTAIPSFVSNFLRKKRNAGALQAEEEAVYNIANTVYSAASDTTISATSAFFYLMAVNPDIQRKAQAEIDRVVGTNRLPDFEDRASLPYIEALYREVLRFAPPIPLGLPHALTEDDYYKGYYIPKGTVVLGNIWAMTRDEDLYPDPLKFKPERFLDKDGNVNDDKRVLAYGFGRRVCAGKYIASATTWIVMASVLACFNIEKAKDEFGNEIGIKDDYDDFGILRHKSKFRCSFVPRSLWPSNSFRKLNE</sequence>
<dbReference type="PANTHER" id="PTHR46300:SF7">
    <property type="entry name" value="P450, PUTATIVE (EUROFUNG)-RELATED"/>
    <property type="match status" value="1"/>
</dbReference>
<dbReference type="Pfam" id="PF00067">
    <property type="entry name" value="p450"/>
    <property type="match status" value="1"/>
</dbReference>
<keyword evidence="6" id="KW-0560">Oxidoreductase</keyword>
<proteinExistence type="inferred from homology"/>
<evidence type="ECO:0000256" key="6">
    <source>
        <dbReference type="ARBA" id="ARBA00023002"/>
    </source>
</evidence>
<comment type="cofactor">
    <cofactor evidence="1 9">
        <name>heme</name>
        <dbReference type="ChEBI" id="CHEBI:30413"/>
    </cofactor>
</comment>
<dbReference type="SUPFAM" id="SSF48264">
    <property type="entry name" value="Cytochrome P450"/>
    <property type="match status" value="1"/>
</dbReference>
<dbReference type="Proteomes" id="UP000724874">
    <property type="component" value="Unassembled WGS sequence"/>
</dbReference>
<evidence type="ECO:0000313" key="11">
    <source>
        <dbReference type="Proteomes" id="UP000724874"/>
    </source>
</evidence>
<evidence type="ECO:0000256" key="3">
    <source>
        <dbReference type="ARBA" id="ARBA00010617"/>
    </source>
</evidence>
<evidence type="ECO:0000256" key="5">
    <source>
        <dbReference type="ARBA" id="ARBA00022723"/>
    </source>
</evidence>
<evidence type="ECO:0000256" key="7">
    <source>
        <dbReference type="ARBA" id="ARBA00023004"/>
    </source>
</evidence>
<keyword evidence="11" id="KW-1185">Reference proteome</keyword>
<protein>
    <submittedName>
        <fullName evidence="10">Cytochrome P450</fullName>
    </submittedName>
</protein>
<keyword evidence="7 9" id="KW-0408">Iron</keyword>
<keyword evidence="4 9" id="KW-0349">Heme</keyword>
<dbReference type="PANTHER" id="PTHR46300">
    <property type="entry name" value="P450, PUTATIVE (EUROFUNG)-RELATED-RELATED"/>
    <property type="match status" value="1"/>
</dbReference>
<reference evidence="10" key="1">
    <citation type="submission" date="2020-11" db="EMBL/GenBank/DDBJ databases">
        <authorList>
            <consortium name="DOE Joint Genome Institute"/>
            <person name="Ahrendt S."/>
            <person name="Riley R."/>
            <person name="Andreopoulos W."/>
            <person name="LaButti K."/>
            <person name="Pangilinan J."/>
            <person name="Ruiz-duenas F.J."/>
            <person name="Barrasa J.M."/>
            <person name="Sanchez-Garcia M."/>
            <person name="Camarero S."/>
            <person name="Miyauchi S."/>
            <person name="Serrano A."/>
            <person name="Linde D."/>
            <person name="Babiker R."/>
            <person name="Drula E."/>
            <person name="Ayuso-Fernandez I."/>
            <person name="Pacheco R."/>
            <person name="Padilla G."/>
            <person name="Ferreira P."/>
            <person name="Barriuso J."/>
            <person name="Kellner H."/>
            <person name="Castanera R."/>
            <person name="Alfaro M."/>
            <person name="Ramirez L."/>
            <person name="Pisabarro A.G."/>
            <person name="Kuo A."/>
            <person name="Tritt A."/>
            <person name="Lipzen A."/>
            <person name="He G."/>
            <person name="Yan M."/>
            <person name="Ng V."/>
            <person name="Cullen D."/>
            <person name="Martin F."/>
            <person name="Rosso M.-N."/>
            <person name="Henrissat B."/>
            <person name="Hibbett D."/>
            <person name="Martinez A.T."/>
            <person name="Grigoriev I.V."/>
        </authorList>
    </citation>
    <scope>NUCLEOTIDE SEQUENCE</scope>
    <source>
        <strain evidence="10">AH 44721</strain>
    </source>
</reference>
<accession>A0A9P5NDA2</accession>
<keyword evidence="5 9" id="KW-0479">Metal-binding</keyword>
<dbReference type="CDD" id="cd11065">
    <property type="entry name" value="CYP64-like"/>
    <property type="match status" value="1"/>
</dbReference>
<comment type="similarity">
    <text evidence="3">Belongs to the cytochrome P450 family.</text>
</comment>
<gene>
    <name evidence="10" type="ORF">CPB84DRAFT_1734647</name>
</gene>